<dbReference type="KEGG" id="rst:ATY39_16815"/>
<reference evidence="6 7" key="1">
    <citation type="journal article" date="2016" name="Genome Announc.">
        <title>Whole-Genome Sequence of Rummeliibacillus stabekisii Strain PP9 Isolated from Antarctic Soil.</title>
        <authorList>
            <person name="da Mota F.F."/>
            <person name="Vollu R.E."/>
            <person name="Jurelevicius D."/>
            <person name="Seldin L."/>
        </authorList>
    </citation>
    <scope>NUCLEOTIDE SEQUENCE [LARGE SCALE GENOMIC DNA]</scope>
    <source>
        <strain evidence="6 7">PP9</strain>
    </source>
</reference>
<evidence type="ECO:0000259" key="5">
    <source>
        <dbReference type="SMART" id="SM00226"/>
    </source>
</evidence>
<feature type="domain" description="Phosphotyrosine protein phosphatase I" evidence="5">
    <location>
        <begin position="1"/>
        <end position="141"/>
    </location>
</feature>
<dbReference type="InterPro" id="IPR017867">
    <property type="entry name" value="Tyr_phospatase_low_mol_wt"/>
</dbReference>
<evidence type="ECO:0000256" key="2">
    <source>
        <dbReference type="ARBA" id="ARBA00022801"/>
    </source>
</evidence>
<dbReference type="SUPFAM" id="SSF52788">
    <property type="entry name" value="Phosphotyrosine protein phosphatases I"/>
    <property type="match status" value="1"/>
</dbReference>
<feature type="active site" description="Nucleophile" evidence="4">
    <location>
        <position position="13"/>
    </location>
</feature>
<dbReference type="PANTHER" id="PTHR11717">
    <property type="entry name" value="LOW MOLECULAR WEIGHT PROTEIN TYROSINE PHOSPHATASE"/>
    <property type="match status" value="1"/>
</dbReference>
<dbReference type="GO" id="GO:0004725">
    <property type="term" value="F:protein tyrosine phosphatase activity"/>
    <property type="evidence" value="ECO:0007669"/>
    <property type="project" value="InterPro"/>
</dbReference>
<evidence type="ECO:0000256" key="1">
    <source>
        <dbReference type="ARBA" id="ARBA00011063"/>
    </source>
</evidence>
<evidence type="ECO:0000256" key="4">
    <source>
        <dbReference type="PIRSR" id="PIRSR617867-1"/>
    </source>
</evidence>
<dbReference type="Pfam" id="PF01451">
    <property type="entry name" value="LMWPc"/>
    <property type="match status" value="1"/>
</dbReference>
<keyword evidence="7" id="KW-1185">Reference proteome</keyword>
<dbReference type="OrthoDB" id="9784339at2"/>
<dbReference type="CDD" id="cd16344">
    <property type="entry name" value="LMWPAP"/>
    <property type="match status" value="1"/>
</dbReference>
<keyword evidence="3" id="KW-0904">Protein phosphatase</keyword>
<gene>
    <name evidence="6" type="ORF">ATY39_16815</name>
</gene>
<dbReference type="RefSeq" id="WP_066791737.1">
    <property type="nucleotide sequence ID" value="NZ_CP014806.1"/>
</dbReference>
<dbReference type="EMBL" id="CP014806">
    <property type="protein sequence ID" value="AMX00894.1"/>
    <property type="molecule type" value="Genomic_DNA"/>
</dbReference>
<dbReference type="Proteomes" id="UP000076021">
    <property type="component" value="Chromosome"/>
</dbReference>
<dbReference type="InterPro" id="IPR036196">
    <property type="entry name" value="Ptyr_pPase_sf"/>
</dbReference>
<comment type="similarity">
    <text evidence="1">Belongs to the low molecular weight phosphotyrosine protein phosphatase family.</text>
</comment>
<name>A0A143HGQ0_9BACL</name>
<feature type="active site" description="Nucleophile" evidence="4">
    <location>
        <position position="7"/>
    </location>
</feature>
<feature type="active site" description="Proton donor" evidence="4">
    <location>
        <position position="115"/>
    </location>
</feature>
<dbReference type="PANTHER" id="PTHR11717:SF31">
    <property type="entry name" value="LOW MOLECULAR WEIGHT PROTEIN-TYROSINE-PHOSPHATASE ETP-RELATED"/>
    <property type="match status" value="1"/>
</dbReference>
<dbReference type="InterPro" id="IPR050438">
    <property type="entry name" value="LMW_PTPase"/>
</dbReference>
<dbReference type="SMART" id="SM00226">
    <property type="entry name" value="LMWPc"/>
    <property type="match status" value="1"/>
</dbReference>
<dbReference type="Gene3D" id="3.40.50.2300">
    <property type="match status" value="1"/>
</dbReference>
<organism evidence="6 7">
    <name type="scientific">Rummeliibacillus stabekisii</name>
    <dbReference type="NCBI Taxonomy" id="241244"/>
    <lineage>
        <taxon>Bacteria</taxon>
        <taxon>Bacillati</taxon>
        <taxon>Bacillota</taxon>
        <taxon>Bacilli</taxon>
        <taxon>Bacillales</taxon>
        <taxon>Caryophanaceae</taxon>
        <taxon>Rummeliibacillus</taxon>
    </lineage>
</organism>
<reference evidence="7" key="2">
    <citation type="submission" date="2016-03" db="EMBL/GenBank/DDBJ databases">
        <authorList>
            <person name="Ploux O."/>
        </authorList>
    </citation>
    <scope>NUCLEOTIDE SEQUENCE [LARGE SCALE GENOMIC DNA]</scope>
    <source>
        <strain evidence="7">PP9</strain>
    </source>
</reference>
<sequence length="145" mass="16247">MRIYFICTGNTCRSPMAAAILKSRNLPGVEVKSAGIYAISGQPMSANAQAALQKHHIDHDHISQPVNIEELQSSHLILTMTCGHKEALLQVYPQMADKTFTLKEYVLDRDEDVIDPFGGDLDTYLTTFEELNNLIDVLEKKLLEE</sequence>
<evidence type="ECO:0000256" key="3">
    <source>
        <dbReference type="ARBA" id="ARBA00022912"/>
    </source>
</evidence>
<dbReference type="InterPro" id="IPR023485">
    <property type="entry name" value="Ptyr_pPase"/>
</dbReference>
<evidence type="ECO:0000313" key="6">
    <source>
        <dbReference type="EMBL" id="AMX00894.1"/>
    </source>
</evidence>
<dbReference type="PRINTS" id="PR00719">
    <property type="entry name" value="LMWPTPASE"/>
</dbReference>
<dbReference type="STRING" id="241244.ATY39_16815"/>
<keyword evidence="2" id="KW-0378">Hydrolase</keyword>
<evidence type="ECO:0000313" key="7">
    <source>
        <dbReference type="Proteomes" id="UP000076021"/>
    </source>
</evidence>
<proteinExistence type="inferred from homology"/>
<dbReference type="AlphaFoldDB" id="A0A143HGQ0"/>
<accession>A0A143HGQ0</accession>
<protein>
    <submittedName>
        <fullName evidence="6">Phosphatase</fullName>
    </submittedName>
</protein>